<dbReference type="GO" id="GO:0005737">
    <property type="term" value="C:cytoplasm"/>
    <property type="evidence" value="ECO:0007669"/>
    <property type="project" value="UniProtKB-SubCell"/>
</dbReference>
<gene>
    <name evidence="7" type="ORF">BD410DRAFT_781116</name>
</gene>
<keyword evidence="2" id="KW-0963">Cytoplasm</keyword>
<proteinExistence type="predicted"/>
<evidence type="ECO:0000259" key="6">
    <source>
        <dbReference type="PROSITE" id="PS51203"/>
    </source>
</evidence>
<dbReference type="EMBL" id="ML170157">
    <property type="protein sequence ID" value="TDL28607.1"/>
    <property type="molecule type" value="Genomic_DNA"/>
</dbReference>
<feature type="region of interest" description="Disordered" evidence="5">
    <location>
        <begin position="1"/>
        <end position="33"/>
    </location>
</feature>
<dbReference type="PROSITE" id="PS51203">
    <property type="entry name" value="CS"/>
    <property type="match status" value="1"/>
</dbReference>
<dbReference type="InterPro" id="IPR008978">
    <property type="entry name" value="HSP20-like_chaperone"/>
</dbReference>
<accession>A0A4Y7QLS6</accession>
<evidence type="ECO:0000256" key="4">
    <source>
        <dbReference type="ARBA" id="ARBA00068398"/>
    </source>
</evidence>
<dbReference type="GO" id="GO:0051082">
    <property type="term" value="F:unfolded protein binding"/>
    <property type="evidence" value="ECO:0007669"/>
    <property type="project" value="TreeGrafter"/>
</dbReference>
<protein>
    <recommendedName>
        <fullName evidence="4">Nuclear movement protein nudC</fullName>
    </recommendedName>
</protein>
<dbReference type="Proteomes" id="UP000294933">
    <property type="component" value="Unassembled WGS sequence"/>
</dbReference>
<evidence type="ECO:0000256" key="1">
    <source>
        <dbReference type="ARBA" id="ARBA00004496"/>
    </source>
</evidence>
<feature type="compositionally biased region" description="Basic and acidic residues" evidence="5">
    <location>
        <begin position="1"/>
        <end position="28"/>
    </location>
</feature>
<keyword evidence="8" id="KW-1185">Reference proteome</keyword>
<dbReference type="STRING" id="50990.A0A4Y7QLS6"/>
<reference evidence="7 8" key="1">
    <citation type="submission" date="2018-06" db="EMBL/GenBank/DDBJ databases">
        <title>A transcriptomic atlas of mushroom development highlights an independent origin of complex multicellularity.</title>
        <authorList>
            <consortium name="DOE Joint Genome Institute"/>
            <person name="Krizsan K."/>
            <person name="Almasi E."/>
            <person name="Merenyi Z."/>
            <person name="Sahu N."/>
            <person name="Viragh M."/>
            <person name="Koszo T."/>
            <person name="Mondo S."/>
            <person name="Kiss B."/>
            <person name="Balint B."/>
            <person name="Kues U."/>
            <person name="Barry K."/>
            <person name="Hegedus J.C."/>
            <person name="Henrissat B."/>
            <person name="Johnson J."/>
            <person name="Lipzen A."/>
            <person name="Ohm R."/>
            <person name="Nagy I."/>
            <person name="Pangilinan J."/>
            <person name="Yan J."/>
            <person name="Xiong Y."/>
            <person name="Grigoriev I.V."/>
            <person name="Hibbett D.S."/>
            <person name="Nagy L.G."/>
        </authorList>
    </citation>
    <scope>NUCLEOTIDE SEQUENCE [LARGE SCALE GENOMIC DNA]</scope>
    <source>
        <strain evidence="7 8">SZMC22713</strain>
    </source>
</reference>
<name>A0A4Y7QLS6_9AGAM</name>
<dbReference type="Gene3D" id="2.60.40.790">
    <property type="match status" value="1"/>
</dbReference>
<dbReference type="OrthoDB" id="416217at2759"/>
<feature type="domain" description="CS" evidence="6">
    <location>
        <begin position="30"/>
        <end position="119"/>
    </location>
</feature>
<dbReference type="VEuPathDB" id="FungiDB:BD410DRAFT_781116"/>
<dbReference type="CDD" id="cd06467">
    <property type="entry name" value="p23_NUDC_like"/>
    <property type="match status" value="1"/>
</dbReference>
<dbReference type="InterPro" id="IPR007052">
    <property type="entry name" value="CS_dom"/>
</dbReference>
<evidence type="ECO:0000256" key="2">
    <source>
        <dbReference type="ARBA" id="ARBA00022490"/>
    </source>
</evidence>
<dbReference type="GO" id="GO:0006457">
    <property type="term" value="P:protein folding"/>
    <property type="evidence" value="ECO:0007669"/>
    <property type="project" value="TreeGrafter"/>
</dbReference>
<sequence>MADQSDYDKLSKEERDEKDKADRQREAEEQAALPYSWKQQLGEVDLIVPVPKGTRARDLNVAIKRKSLQVGLKGKEAILDGELCREIKVEDSAWTLEDQESVMIHLEKIDQQKWWENVLTHHPKINTTKIVPENSKLSDLDGETRGMVEKMMFDNQQKQMGKPTSDEMKKMEALERFKAAHPEMDFSQAKIS</sequence>
<comment type="subcellular location">
    <subcellularLocation>
        <location evidence="1">Cytoplasm</location>
    </subcellularLocation>
</comment>
<evidence type="ECO:0000256" key="3">
    <source>
        <dbReference type="ARBA" id="ARBA00059400"/>
    </source>
</evidence>
<dbReference type="PANTHER" id="PTHR12356:SF3">
    <property type="entry name" value="NUCLEAR MIGRATION PROTEIN NUDC"/>
    <property type="match status" value="1"/>
</dbReference>
<dbReference type="SUPFAM" id="SSF49764">
    <property type="entry name" value="HSP20-like chaperones"/>
    <property type="match status" value="1"/>
</dbReference>
<dbReference type="InterPro" id="IPR037898">
    <property type="entry name" value="NudC_fam"/>
</dbReference>
<organism evidence="7 8">
    <name type="scientific">Rickenella mellea</name>
    <dbReference type="NCBI Taxonomy" id="50990"/>
    <lineage>
        <taxon>Eukaryota</taxon>
        <taxon>Fungi</taxon>
        <taxon>Dikarya</taxon>
        <taxon>Basidiomycota</taxon>
        <taxon>Agaricomycotina</taxon>
        <taxon>Agaricomycetes</taxon>
        <taxon>Hymenochaetales</taxon>
        <taxon>Rickenellaceae</taxon>
        <taxon>Rickenella</taxon>
    </lineage>
</organism>
<dbReference type="Pfam" id="PF04969">
    <property type="entry name" value="CS"/>
    <property type="match status" value="1"/>
</dbReference>
<evidence type="ECO:0000313" key="7">
    <source>
        <dbReference type="EMBL" id="TDL28607.1"/>
    </source>
</evidence>
<dbReference type="PANTHER" id="PTHR12356">
    <property type="entry name" value="NUCLEAR MOVEMENT PROTEIN NUDC"/>
    <property type="match status" value="1"/>
</dbReference>
<dbReference type="FunFam" id="2.60.40.790:FF:000001">
    <property type="entry name" value="Nuclear migration protein nudC"/>
    <property type="match status" value="1"/>
</dbReference>
<dbReference type="AlphaFoldDB" id="A0A4Y7QLS6"/>
<evidence type="ECO:0000256" key="5">
    <source>
        <dbReference type="SAM" id="MobiDB-lite"/>
    </source>
</evidence>
<evidence type="ECO:0000313" key="8">
    <source>
        <dbReference type="Proteomes" id="UP000294933"/>
    </source>
</evidence>
<comment type="function">
    <text evidence="3">Required for nuclear movement. May interact between microtubules and nuclei and/or may be involved in the generation of force used to move nuclei during interphase.</text>
</comment>